<dbReference type="PANTHER" id="PTHR22904:SF523">
    <property type="entry name" value="STRESS-INDUCED-PHOSPHOPROTEIN 1"/>
    <property type="match status" value="1"/>
</dbReference>
<dbReference type="InterPro" id="IPR019734">
    <property type="entry name" value="TPR_rpt"/>
</dbReference>
<feature type="repeat" description="TPR" evidence="3">
    <location>
        <begin position="73"/>
        <end position="106"/>
    </location>
</feature>
<name>A0AAW1TB77_9CHLO</name>
<evidence type="ECO:0000313" key="5">
    <source>
        <dbReference type="EMBL" id="KAK9866193.1"/>
    </source>
</evidence>
<dbReference type="PANTHER" id="PTHR22904">
    <property type="entry name" value="TPR REPEAT CONTAINING PROTEIN"/>
    <property type="match status" value="1"/>
</dbReference>
<keyword evidence="2 3" id="KW-0802">TPR repeat</keyword>
<keyword evidence="6" id="KW-1185">Reference proteome</keyword>
<evidence type="ECO:0000256" key="1">
    <source>
        <dbReference type="ARBA" id="ARBA00022737"/>
    </source>
</evidence>
<dbReference type="Gene3D" id="1.25.40.10">
    <property type="entry name" value="Tetratricopeptide repeat domain"/>
    <property type="match status" value="1"/>
</dbReference>
<dbReference type="Proteomes" id="UP001485043">
    <property type="component" value="Unassembled WGS sequence"/>
</dbReference>
<dbReference type="Pfam" id="PF00515">
    <property type="entry name" value="TPR_1"/>
    <property type="match status" value="1"/>
</dbReference>
<evidence type="ECO:0000256" key="3">
    <source>
        <dbReference type="PROSITE-ProRule" id="PRU00339"/>
    </source>
</evidence>
<reference evidence="5 6" key="1">
    <citation type="journal article" date="2024" name="Nat. Commun.">
        <title>Phylogenomics reveals the evolutionary origins of lichenization in chlorophyte algae.</title>
        <authorList>
            <person name="Puginier C."/>
            <person name="Libourel C."/>
            <person name="Otte J."/>
            <person name="Skaloud P."/>
            <person name="Haon M."/>
            <person name="Grisel S."/>
            <person name="Petersen M."/>
            <person name="Berrin J.G."/>
            <person name="Delaux P.M."/>
            <person name="Dal Grande F."/>
            <person name="Keller J."/>
        </authorList>
    </citation>
    <scope>NUCLEOTIDE SEQUENCE [LARGE SCALE GENOMIC DNA]</scope>
    <source>
        <strain evidence="5 6">SAG 2523</strain>
    </source>
</reference>
<protein>
    <submittedName>
        <fullName evidence="5">Uncharacterized protein</fullName>
    </submittedName>
</protein>
<accession>A0AAW1TB77</accession>
<dbReference type="SUPFAM" id="SSF48452">
    <property type="entry name" value="TPR-like"/>
    <property type="match status" value="1"/>
</dbReference>
<dbReference type="EMBL" id="JALJOV010000181">
    <property type="protein sequence ID" value="KAK9866193.1"/>
    <property type="molecule type" value="Genomic_DNA"/>
</dbReference>
<dbReference type="InterPro" id="IPR011990">
    <property type="entry name" value="TPR-like_helical_dom_sf"/>
</dbReference>
<dbReference type="AlphaFoldDB" id="A0AAW1TB77"/>
<dbReference type="PROSITE" id="PS50005">
    <property type="entry name" value="TPR"/>
    <property type="match status" value="2"/>
</dbReference>
<dbReference type="SMART" id="SM00028">
    <property type="entry name" value="TPR"/>
    <property type="match status" value="3"/>
</dbReference>
<evidence type="ECO:0000256" key="2">
    <source>
        <dbReference type="ARBA" id="ARBA00022803"/>
    </source>
</evidence>
<organism evidence="5 6">
    <name type="scientific">Apatococcus fuscideae</name>
    <dbReference type="NCBI Taxonomy" id="2026836"/>
    <lineage>
        <taxon>Eukaryota</taxon>
        <taxon>Viridiplantae</taxon>
        <taxon>Chlorophyta</taxon>
        <taxon>core chlorophytes</taxon>
        <taxon>Trebouxiophyceae</taxon>
        <taxon>Chlorellales</taxon>
        <taxon>Chlorellaceae</taxon>
        <taxon>Apatococcus</taxon>
    </lineage>
</organism>
<proteinExistence type="predicted"/>
<keyword evidence="1" id="KW-0677">Repeat</keyword>
<gene>
    <name evidence="5" type="ORF">WJX84_009663</name>
</gene>
<evidence type="ECO:0000256" key="4">
    <source>
        <dbReference type="SAM" id="MobiDB-lite"/>
    </source>
</evidence>
<comment type="caution">
    <text evidence="5">The sequence shown here is derived from an EMBL/GenBank/DDBJ whole genome shotgun (WGS) entry which is preliminary data.</text>
</comment>
<evidence type="ECO:0000313" key="6">
    <source>
        <dbReference type="Proteomes" id="UP001485043"/>
    </source>
</evidence>
<feature type="region of interest" description="Disordered" evidence="4">
    <location>
        <begin position="125"/>
        <end position="149"/>
    </location>
</feature>
<feature type="repeat" description="TPR" evidence="3">
    <location>
        <begin position="5"/>
        <end position="38"/>
    </location>
</feature>
<dbReference type="GO" id="GO:0051879">
    <property type="term" value="F:Hsp90 protein binding"/>
    <property type="evidence" value="ECO:0007669"/>
    <property type="project" value="TreeGrafter"/>
</dbReference>
<sequence length="301" mass="33174">MGEAALSLKDQGNEEFKLGNWLKAAAIYTKAIKQDPGNAVVYSNRCASFLKLSKVAKALADADQCIALKPDWEKGYFRRGLALEALERPEEALAAFQRAEKIKPDDRFISERVRSLSKVVRARRGTAKADAANGGPAPSASQPANGAGVHASIDQQQQQAIKRFEKEILEKVKHSSLEPAELPSVFCLPGQGLEGGKELLQVRIKTAFDSPDMLQNCLTYLREYVVEQKALAACAVIPQNGVAFPQVWKQPGWPYEGSNGTFVQLESPSVKRVWYFPPITASRRNPSEVSLDFRLLGSIFR</sequence>